<dbReference type="EMBL" id="HBKR01009729">
    <property type="protein sequence ID" value="CAE2294091.1"/>
    <property type="molecule type" value="Transcribed_RNA"/>
</dbReference>
<dbReference type="InterPro" id="IPR029058">
    <property type="entry name" value="AB_hydrolase_fold"/>
</dbReference>
<dbReference type="PANTHER" id="PTHR31497">
    <property type="entry name" value="AUTOCRINE PROLIFERATION REPRESSOR PROTEIN A"/>
    <property type="match status" value="1"/>
</dbReference>
<keyword evidence="1" id="KW-1133">Transmembrane helix</keyword>
<protein>
    <submittedName>
        <fullName evidence="2">Uncharacterized protein</fullName>
    </submittedName>
</protein>
<feature type="transmembrane region" description="Helical" evidence="1">
    <location>
        <begin position="28"/>
        <end position="51"/>
    </location>
</feature>
<dbReference type="AlphaFoldDB" id="A0A7S4NLN3"/>
<dbReference type="SUPFAM" id="SSF53474">
    <property type="entry name" value="alpha/beta-Hydrolases"/>
    <property type="match status" value="1"/>
</dbReference>
<keyword evidence="1" id="KW-0472">Membrane</keyword>
<proteinExistence type="predicted"/>
<gene>
    <name evidence="2" type="ORF">NAES01612_LOCUS6481</name>
</gene>
<dbReference type="InterPro" id="IPR009199">
    <property type="entry name" value="PhoPQ-act_pathogen-rel_PqaA"/>
</dbReference>
<dbReference type="Pfam" id="PF10142">
    <property type="entry name" value="PhoPQ_related"/>
    <property type="match status" value="1"/>
</dbReference>
<dbReference type="PANTHER" id="PTHR31497:SF0">
    <property type="entry name" value="AUTOCRINE PROLIFERATION REPRESSOR PROTEIN A"/>
    <property type="match status" value="1"/>
</dbReference>
<dbReference type="Gene3D" id="3.40.50.1820">
    <property type="entry name" value="alpha/beta hydrolase"/>
    <property type="match status" value="1"/>
</dbReference>
<accession>A0A7S4NLN3</accession>
<sequence>MGDAYSELDEGQRGGDVTVVGNRTSPFVIGYAVVLTILAVAAVVLLGVVYFNDDDDNDSNSATVTPLTEFVWRDDPAYNVDWDFDPVKGEGYTLYNINLTSGTWLTPTDSSTFVYYHWLQFCVPDELEDPSFAFLWITGGSNDPDSIPTSTSSEVISMCLGSKTLSFALRQVPNQGMTFQGDPTQQNRKEDAIIAWTWAHFINNTLEPDWLARMPMTRAGIRAMDAGQAFWETIRSEDQKPIDRFVVGGASKRGWTSWMVGSMNDPRVVGIMPVVAPIANITPQMDEQYRSLGFWSWVLYDYYSLNLMGWLFTDVFQEMTQIIDPLYYQPEMAKIKKFQIGGTNDEFFQPDALKWYWDGIPGDKLYRIVAGANHGLQVPGENSEEQVFAAAATFLLSFKEGFDVTLPTYSWEISEDGQTLTVYCSTAGLVEDEIVVWVSKDKTERDWRAFTCPDTSSSDCINDDAKWEKAAATKEKTGKYTYTIDTPGENLYSAFFIELSYDLVEGYSHFLVSTDVSIVPVGQFSYAPCAVCDCGWDCPPQQQPDSRHLVERGIDYDDNKVFA</sequence>
<reference evidence="2" key="1">
    <citation type="submission" date="2021-01" db="EMBL/GenBank/DDBJ databases">
        <authorList>
            <person name="Corre E."/>
            <person name="Pelletier E."/>
            <person name="Niang G."/>
            <person name="Scheremetjew M."/>
            <person name="Finn R."/>
            <person name="Kale V."/>
            <person name="Holt S."/>
            <person name="Cochrane G."/>
            <person name="Meng A."/>
            <person name="Brown T."/>
            <person name="Cohen L."/>
        </authorList>
    </citation>
    <scope>NUCLEOTIDE SEQUENCE</scope>
    <source>
        <strain evidence="2">SoJaBio B1-5/56/2</strain>
    </source>
</reference>
<organism evidence="2">
    <name type="scientific">Paramoeba aestuarina</name>
    <dbReference type="NCBI Taxonomy" id="180227"/>
    <lineage>
        <taxon>Eukaryota</taxon>
        <taxon>Amoebozoa</taxon>
        <taxon>Discosea</taxon>
        <taxon>Flabellinia</taxon>
        <taxon>Dactylopodida</taxon>
        <taxon>Paramoebidae</taxon>
        <taxon>Paramoeba</taxon>
    </lineage>
</organism>
<evidence type="ECO:0000313" key="2">
    <source>
        <dbReference type="EMBL" id="CAE2294091.1"/>
    </source>
</evidence>
<evidence type="ECO:0000256" key="1">
    <source>
        <dbReference type="SAM" id="Phobius"/>
    </source>
</evidence>
<keyword evidence="1" id="KW-0812">Transmembrane</keyword>
<name>A0A7S4NLN3_9EUKA</name>